<evidence type="ECO:0000259" key="1">
    <source>
        <dbReference type="Pfam" id="PF25043"/>
    </source>
</evidence>
<proteinExistence type="predicted"/>
<evidence type="ECO:0000313" key="2">
    <source>
        <dbReference type="EMBL" id="QHU10185.1"/>
    </source>
</evidence>
<organism evidence="2">
    <name type="scientific">viral metagenome</name>
    <dbReference type="NCBI Taxonomy" id="1070528"/>
    <lineage>
        <taxon>unclassified sequences</taxon>
        <taxon>metagenomes</taxon>
        <taxon>organismal metagenomes</taxon>
    </lineage>
</organism>
<accession>A0A6C0JWP6</accession>
<feature type="domain" description="DUF7788" evidence="1">
    <location>
        <begin position="433"/>
        <end position="617"/>
    </location>
</feature>
<dbReference type="AlphaFoldDB" id="A0A6C0JWP6"/>
<protein>
    <recommendedName>
        <fullName evidence="1">DUF7788 domain-containing protein</fullName>
    </recommendedName>
</protein>
<dbReference type="EMBL" id="MN740751">
    <property type="protein sequence ID" value="QHU10185.1"/>
    <property type="molecule type" value="Genomic_DNA"/>
</dbReference>
<reference evidence="2" key="1">
    <citation type="journal article" date="2020" name="Nature">
        <title>Giant virus diversity and host interactions through global metagenomics.</title>
        <authorList>
            <person name="Schulz F."/>
            <person name="Roux S."/>
            <person name="Paez-Espino D."/>
            <person name="Jungbluth S."/>
            <person name="Walsh D.A."/>
            <person name="Denef V.J."/>
            <person name="McMahon K.D."/>
            <person name="Konstantinidis K.T."/>
            <person name="Eloe-Fadrosh E.A."/>
            <person name="Kyrpides N.C."/>
            <person name="Woyke T."/>
        </authorList>
    </citation>
    <scope>NUCLEOTIDE SEQUENCE</scope>
    <source>
        <strain evidence="2">GVMAG-S-1101164-67</strain>
    </source>
</reference>
<dbReference type="Pfam" id="PF25043">
    <property type="entry name" value="DUF7788"/>
    <property type="match status" value="1"/>
</dbReference>
<sequence>MELDNFSSAEYYKDKLIYIYYQFIRPNGEQDLLRFSKIYEELLCTLHCSITESLDRSYGIYLRPCESDSTSSADTKKLVCSLNPYIKILKMLYKLIAQTRDFCYGKGERDITYMMIYKWWKYYPNMGIVALYSMLFSSTMFSENKYETDFKLYIDTSHLYIPHQNSYGCFKDVKYFCNYVRKYGDKQSHAKNKLLCKYATTVLNQRVYDDYIEYNKNGTLPSLACKWVPRENSKYGWIFEQMAIQWVYATSPHILSSVNLEQYDNIDVVLKNVKAVIKCKMIYRKVISQMTKLLDLPESKQCQNKWSEIDHSKITIDRMFRNSNALFNIDNTFNYREHTIVNKDRRQCAYNVKDHIFMSDLDPKLKLEKLRKSYINQCTFSPMQFVKQAIKLIKYKNVYCSNDIMQNVLYQIGLLNENWQKFSKKCNALDFFIPIVDLSLSMCESGDAMYNAIGMGCLIAEKSKIGQRIMVMDNIPTWVNLDGCAGNFVEMVETLYNYTSKNTIANILKTFDTIIQSISHTSNYVHGCDGGSDNSVKMDLVFVIFTNQTSFWKYENELIHPIIVDRFVSANIDIPHIVYWNCSTPMDIDHMMIKPVSCITPKSAMVSGTNAELLNQFSFIGWGDQYNNTPFDTLENILSNSRYDMMSNLFETYFRIYTSEDV</sequence>
<name>A0A6C0JWP6_9ZZZZ</name>
<dbReference type="InterPro" id="IPR056690">
    <property type="entry name" value="DUF7788"/>
</dbReference>